<dbReference type="CDD" id="cd00086">
    <property type="entry name" value="homeodomain"/>
    <property type="match status" value="1"/>
</dbReference>
<feature type="domain" description="Homeobox" evidence="9">
    <location>
        <begin position="3"/>
        <end position="63"/>
    </location>
</feature>
<keyword evidence="2" id="KW-0217">Developmental protein</keyword>
<keyword evidence="4 6" id="KW-0371">Homeobox</keyword>
<dbReference type="SMART" id="SM00389">
    <property type="entry name" value="HOX"/>
    <property type="match status" value="1"/>
</dbReference>
<dbReference type="OMA" id="DQANYSS"/>
<evidence type="ECO:0000256" key="6">
    <source>
        <dbReference type="PROSITE-ProRule" id="PRU00108"/>
    </source>
</evidence>
<evidence type="ECO:0000256" key="3">
    <source>
        <dbReference type="ARBA" id="ARBA00023125"/>
    </source>
</evidence>
<feature type="compositionally biased region" description="Low complexity" evidence="8">
    <location>
        <begin position="88"/>
        <end position="104"/>
    </location>
</feature>
<dbReference type="VEuPathDB" id="VectorBase:CSON003332"/>
<comment type="subcellular location">
    <subcellularLocation>
        <location evidence="1 6 7">Nucleus</location>
    </subcellularLocation>
</comment>
<evidence type="ECO:0000256" key="8">
    <source>
        <dbReference type="SAM" id="MobiDB-lite"/>
    </source>
</evidence>
<dbReference type="PANTHER" id="PTHR24329:SF543">
    <property type="entry name" value="FI01017P-RELATED"/>
    <property type="match status" value="1"/>
</dbReference>
<dbReference type="PANTHER" id="PTHR24329">
    <property type="entry name" value="HOMEOBOX PROTEIN ARISTALESS"/>
    <property type="match status" value="1"/>
</dbReference>
<evidence type="ECO:0000256" key="2">
    <source>
        <dbReference type="ARBA" id="ARBA00022473"/>
    </source>
</evidence>
<dbReference type="InterPro" id="IPR050649">
    <property type="entry name" value="Paired_Homeobox_TFs"/>
</dbReference>
<dbReference type="GO" id="GO:0005634">
    <property type="term" value="C:nucleus"/>
    <property type="evidence" value="ECO:0007669"/>
    <property type="project" value="UniProtKB-SubCell"/>
</dbReference>
<keyword evidence="3 6" id="KW-0238">DNA-binding</keyword>
<evidence type="ECO:0000256" key="4">
    <source>
        <dbReference type="ARBA" id="ARBA00023155"/>
    </source>
</evidence>
<protein>
    <submittedName>
        <fullName evidence="10">CSON003332 protein</fullName>
    </submittedName>
</protein>
<proteinExistence type="predicted"/>
<feature type="compositionally biased region" description="Polar residues" evidence="8">
    <location>
        <begin position="105"/>
        <end position="115"/>
    </location>
</feature>
<dbReference type="InterPro" id="IPR001356">
    <property type="entry name" value="HD"/>
</dbReference>
<dbReference type="InterPro" id="IPR009057">
    <property type="entry name" value="Homeodomain-like_sf"/>
</dbReference>
<organism evidence="10">
    <name type="scientific">Culicoides sonorensis</name>
    <name type="common">Biting midge</name>
    <dbReference type="NCBI Taxonomy" id="179676"/>
    <lineage>
        <taxon>Eukaryota</taxon>
        <taxon>Metazoa</taxon>
        <taxon>Ecdysozoa</taxon>
        <taxon>Arthropoda</taxon>
        <taxon>Hexapoda</taxon>
        <taxon>Insecta</taxon>
        <taxon>Pterygota</taxon>
        <taxon>Neoptera</taxon>
        <taxon>Endopterygota</taxon>
        <taxon>Diptera</taxon>
        <taxon>Nematocera</taxon>
        <taxon>Chironomoidea</taxon>
        <taxon>Ceratopogonidae</taxon>
        <taxon>Ceratopogoninae</taxon>
        <taxon>Culicoides</taxon>
        <taxon>Monoculicoides</taxon>
    </lineage>
</organism>
<dbReference type="InterPro" id="IPR017970">
    <property type="entry name" value="Homeobox_CS"/>
</dbReference>
<accession>A0A336LM97</accession>
<gene>
    <name evidence="10" type="primary">CSON003332</name>
</gene>
<feature type="region of interest" description="Disordered" evidence="8">
    <location>
        <begin position="60"/>
        <end position="115"/>
    </location>
</feature>
<dbReference type="Pfam" id="PF00046">
    <property type="entry name" value="Homeodomain"/>
    <property type="match status" value="1"/>
</dbReference>
<evidence type="ECO:0000256" key="5">
    <source>
        <dbReference type="ARBA" id="ARBA00023242"/>
    </source>
</evidence>
<dbReference type="EMBL" id="UFQT01000015">
    <property type="protein sequence ID" value="SSX17773.1"/>
    <property type="molecule type" value="Genomic_DNA"/>
</dbReference>
<evidence type="ECO:0000259" key="9">
    <source>
        <dbReference type="PROSITE" id="PS50071"/>
    </source>
</evidence>
<feature type="DNA-binding region" description="Homeobox" evidence="6">
    <location>
        <begin position="5"/>
        <end position="64"/>
    </location>
</feature>
<evidence type="ECO:0000256" key="1">
    <source>
        <dbReference type="ARBA" id="ARBA00004123"/>
    </source>
</evidence>
<name>A0A336LM97_CULSO</name>
<sequence>MKRKQRRYRTTFNSLQLQELERAFQRTHYPDVFFREELAVKIDLTEARVQVWFQNRRAKARKHEKGQDYAKEDQANYSSYDSPPPPSLNSNSVSNNLLGESSSSEQVFSHQQLHQTESSEIDNMRIFNPSSHGSPDRLSPNLFLNLNFDPTSGFEHNCLTNQSCNSLNALTFEWTTTSPSSQTTTTFLSNSRHHLSHYTKIPTPPPTSLMLSHDENSPTDSPYDAYVDQFSILNLDQSILCSSSSHGIAINDVEKGVSHCLNLDNLQSFALSDDTKHNELIDLEKPININISLDNLHDDKY</sequence>
<keyword evidence="5 6" id="KW-0539">Nucleus</keyword>
<dbReference type="FunFam" id="1.10.10.60:FF:000102">
    <property type="entry name" value="Aristaless related homeobox"/>
    <property type="match status" value="1"/>
</dbReference>
<dbReference type="AlphaFoldDB" id="A0A336LM97"/>
<dbReference type="Gene3D" id="1.10.10.60">
    <property type="entry name" value="Homeodomain-like"/>
    <property type="match status" value="1"/>
</dbReference>
<reference evidence="10" key="1">
    <citation type="submission" date="2018-07" db="EMBL/GenBank/DDBJ databases">
        <authorList>
            <person name="Quirk P.G."/>
            <person name="Krulwich T.A."/>
        </authorList>
    </citation>
    <scope>NUCLEOTIDE SEQUENCE</scope>
</reference>
<dbReference type="GO" id="GO:0000981">
    <property type="term" value="F:DNA-binding transcription factor activity, RNA polymerase II-specific"/>
    <property type="evidence" value="ECO:0007669"/>
    <property type="project" value="InterPro"/>
</dbReference>
<dbReference type="SUPFAM" id="SSF46689">
    <property type="entry name" value="Homeodomain-like"/>
    <property type="match status" value="1"/>
</dbReference>
<dbReference type="PROSITE" id="PS00027">
    <property type="entry name" value="HOMEOBOX_1"/>
    <property type="match status" value="1"/>
</dbReference>
<dbReference type="GO" id="GO:0000977">
    <property type="term" value="F:RNA polymerase II transcription regulatory region sequence-specific DNA binding"/>
    <property type="evidence" value="ECO:0007669"/>
    <property type="project" value="TreeGrafter"/>
</dbReference>
<dbReference type="PROSITE" id="PS50071">
    <property type="entry name" value="HOMEOBOX_2"/>
    <property type="match status" value="1"/>
</dbReference>
<evidence type="ECO:0000256" key="7">
    <source>
        <dbReference type="RuleBase" id="RU000682"/>
    </source>
</evidence>
<feature type="compositionally biased region" description="Basic and acidic residues" evidence="8">
    <location>
        <begin position="65"/>
        <end position="74"/>
    </location>
</feature>
<evidence type="ECO:0000313" key="10">
    <source>
        <dbReference type="EMBL" id="SSX17773.1"/>
    </source>
</evidence>